<accession>A0A3N2BY37</accession>
<evidence type="ECO:0000313" key="4">
    <source>
        <dbReference type="EMBL" id="ROR80181.1"/>
    </source>
</evidence>
<gene>
    <name evidence="4" type="ORF">EDD42_0218</name>
</gene>
<dbReference type="InterPro" id="IPR002347">
    <property type="entry name" value="SDR_fam"/>
</dbReference>
<comment type="similarity">
    <text evidence="1">Belongs to the short-chain dehydrogenases/reductases (SDR) family.</text>
</comment>
<evidence type="ECO:0000256" key="1">
    <source>
        <dbReference type="ARBA" id="ARBA00006484"/>
    </source>
</evidence>
<dbReference type="CDD" id="cd05233">
    <property type="entry name" value="SDR_c"/>
    <property type="match status" value="1"/>
</dbReference>
<sequence>MTDRVLWVTGGGSGMGQAVAVSAAEAGWRVAVTGRRREALLETVEAVTSAGGTAVAAEADATDPVSLTRAHERIVAELGPVDDLVTAAGLNAPRRRWDDQSMTEFAAIVDTNLTSIARTIDLALPTIRDAQGRIVVISSFAGWRFSTKGGVAYSASKTALASLCATLNEEEGLHGVGATHLCPGDVDTPFLSMRPQVPDAAARETMLTPEDIGRAVRFILDGPPHVRIDELVISPTRPSARV</sequence>
<evidence type="ECO:0000313" key="5">
    <source>
        <dbReference type="Proteomes" id="UP000266915"/>
    </source>
</evidence>
<evidence type="ECO:0000259" key="3">
    <source>
        <dbReference type="SMART" id="SM00822"/>
    </source>
</evidence>
<dbReference type="SUPFAM" id="SSF51735">
    <property type="entry name" value="NAD(P)-binding Rossmann-fold domains"/>
    <property type="match status" value="1"/>
</dbReference>
<dbReference type="EMBL" id="RKHL01000001">
    <property type="protein sequence ID" value="ROR80181.1"/>
    <property type="molecule type" value="Genomic_DNA"/>
</dbReference>
<keyword evidence="2" id="KW-0560">Oxidoreductase</keyword>
<proteinExistence type="inferred from homology"/>
<organism evidence="4 5">
    <name type="scientific">Plantibacter flavus</name>
    <dbReference type="NCBI Taxonomy" id="150123"/>
    <lineage>
        <taxon>Bacteria</taxon>
        <taxon>Bacillati</taxon>
        <taxon>Actinomycetota</taxon>
        <taxon>Actinomycetes</taxon>
        <taxon>Micrococcales</taxon>
        <taxon>Microbacteriaceae</taxon>
        <taxon>Plantibacter</taxon>
    </lineage>
</organism>
<dbReference type="InterPro" id="IPR036291">
    <property type="entry name" value="NAD(P)-bd_dom_sf"/>
</dbReference>
<dbReference type="PANTHER" id="PTHR44196:SF1">
    <property type="entry name" value="DEHYDROGENASE_REDUCTASE SDR FAMILY MEMBER 7B"/>
    <property type="match status" value="1"/>
</dbReference>
<dbReference type="PANTHER" id="PTHR44196">
    <property type="entry name" value="DEHYDROGENASE/REDUCTASE SDR FAMILY MEMBER 7B"/>
    <property type="match status" value="1"/>
</dbReference>
<dbReference type="Pfam" id="PF00106">
    <property type="entry name" value="adh_short"/>
    <property type="match status" value="1"/>
</dbReference>
<dbReference type="GO" id="GO:0016020">
    <property type="term" value="C:membrane"/>
    <property type="evidence" value="ECO:0007669"/>
    <property type="project" value="TreeGrafter"/>
</dbReference>
<comment type="caution">
    <text evidence="4">The sequence shown here is derived from an EMBL/GenBank/DDBJ whole genome shotgun (WGS) entry which is preliminary data.</text>
</comment>
<evidence type="ECO:0000256" key="2">
    <source>
        <dbReference type="ARBA" id="ARBA00023002"/>
    </source>
</evidence>
<reference evidence="4 5" key="1">
    <citation type="submission" date="2018-11" db="EMBL/GenBank/DDBJ databases">
        <title>Sequencing the genomes of 1000 actinobacteria strains.</title>
        <authorList>
            <person name="Klenk H.-P."/>
        </authorList>
    </citation>
    <scope>NUCLEOTIDE SEQUENCE [LARGE SCALE GENOMIC DNA]</scope>
    <source>
        <strain evidence="4 5">DSM 14012</strain>
    </source>
</reference>
<feature type="domain" description="Ketoreductase" evidence="3">
    <location>
        <begin position="4"/>
        <end position="184"/>
    </location>
</feature>
<dbReference type="AlphaFoldDB" id="A0A3N2BY37"/>
<dbReference type="GO" id="GO:0016491">
    <property type="term" value="F:oxidoreductase activity"/>
    <property type="evidence" value="ECO:0007669"/>
    <property type="project" value="UniProtKB-KW"/>
</dbReference>
<dbReference type="SMART" id="SM00822">
    <property type="entry name" value="PKS_KR"/>
    <property type="match status" value="1"/>
</dbReference>
<dbReference type="RefSeq" id="WP_085514311.1">
    <property type="nucleotide sequence ID" value="NZ_FXAP01000008.1"/>
</dbReference>
<dbReference type="Gene3D" id="3.40.50.720">
    <property type="entry name" value="NAD(P)-binding Rossmann-like Domain"/>
    <property type="match status" value="1"/>
</dbReference>
<name>A0A3N2BY37_9MICO</name>
<dbReference type="PRINTS" id="PR00081">
    <property type="entry name" value="GDHRDH"/>
</dbReference>
<protein>
    <submittedName>
        <fullName evidence="4">NADP-dependent 3-hydroxy acid dehydrogenase YdfG</fullName>
    </submittedName>
</protein>
<dbReference type="Proteomes" id="UP000266915">
    <property type="component" value="Unassembled WGS sequence"/>
</dbReference>
<keyword evidence="5" id="KW-1185">Reference proteome</keyword>
<dbReference type="InterPro" id="IPR057326">
    <property type="entry name" value="KR_dom"/>
</dbReference>